<evidence type="ECO:0000313" key="2">
    <source>
        <dbReference type="EMBL" id="GAH96003.1"/>
    </source>
</evidence>
<evidence type="ECO:0000256" key="1">
    <source>
        <dbReference type="SAM" id="MobiDB-lite"/>
    </source>
</evidence>
<dbReference type="AlphaFoldDB" id="X1LPF9"/>
<feature type="region of interest" description="Disordered" evidence="1">
    <location>
        <begin position="15"/>
        <end position="36"/>
    </location>
</feature>
<feature type="compositionally biased region" description="Basic and acidic residues" evidence="1">
    <location>
        <begin position="27"/>
        <end position="36"/>
    </location>
</feature>
<accession>X1LPF9</accession>
<reference evidence="2" key="1">
    <citation type="journal article" date="2014" name="Front. Microbiol.">
        <title>High frequency of phylogenetically diverse reductive dehalogenase-homologous genes in deep subseafloor sedimentary metagenomes.</title>
        <authorList>
            <person name="Kawai M."/>
            <person name="Futagami T."/>
            <person name="Toyoda A."/>
            <person name="Takaki Y."/>
            <person name="Nishi S."/>
            <person name="Hori S."/>
            <person name="Arai W."/>
            <person name="Tsubouchi T."/>
            <person name="Morono Y."/>
            <person name="Uchiyama I."/>
            <person name="Ito T."/>
            <person name="Fujiyama A."/>
            <person name="Inagaki F."/>
            <person name="Takami H."/>
        </authorList>
    </citation>
    <scope>NUCLEOTIDE SEQUENCE</scope>
    <source>
        <strain evidence="2">Expedition CK06-06</strain>
    </source>
</reference>
<protein>
    <submittedName>
        <fullName evidence="2">Uncharacterized protein</fullName>
    </submittedName>
</protein>
<name>X1LPF9_9ZZZZ</name>
<proteinExistence type="predicted"/>
<organism evidence="2">
    <name type="scientific">marine sediment metagenome</name>
    <dbReference type="NCBI Taxonomy" id="412755"/>
    <lineage>
        <taxon>unclassified sequences</taxon>
        <taxon>metagenomes</taxon>
        <taxon>ecological metagenomes</taxon>
    </lineage>
</organism>
<comment type="caution">
    <text evidence="2">The sequence shown here is derived from an EMBL/GenBank/DDBJ whole genome shotgun (WGS) entry which is preliminary data.</text>
</comment>
<gene>
    <name evidence="2" type="ORF">S03H2_69262</name>
</gene>
<feature type="non-terminal residue" evidence="2">
    <location>
        <position position="1"/>
    </location>
</feature>
<sequence length="36" mass="4062">GLNVPLVKNVHNRIDPKKTLNKKKKIAIPEKKDNGL</sequence>
<dbReference type="EMBL" id="BARU01045724">
    <property type="protein sequence ID" value="GAH96003.1"/>
    <property type="molecule type" value="Genomic_DNA"/>
</dbReference>